<accession>A0A103ZGT9</accession>
<comment type="caution">
    <text evidence="2">The sequence shown here is derived from an EMBL/GenBank/DDBJ whole genome shotgun (WGS) entry which is preliminary data.</text>
</comment>
<dbReference type="EMBL" id="LOYH01000066">
    <property type="protein sequence ID" value="KVK79805.1"/>
    <property type="molecule type" value="Genomic_DNA"/>
</dbReference>
<evidence type="ECO:0000313" key="3">
    <source>
        <dbReference type="Proteomes" id="UP000069001"/>
    </source>
</evidence>
<feature type="region of interest" description="Disordered" evidence="1">
    <location>
        <begin position="30"/>
        <end position="60"/>
    </location>
</feature>
<reference evidence="2 3" key="1">
    <citation type="submission" date="2015-11" db="EMBL/GenBank/DDBJ databases">
        <title>Expanding the genomic diversity of Burkholderia species for the development of highly accurate diagnostics.</title>
        <authorList>
            <person name="Sahl J."/>
            <person name="Keim P."/>
            <person name="Wagner D."/>
        </authorList>
    </citation>
    <scope>NUCLEOTIDE SEQUENCE [LARGE SCALE GENOMIC DNA]</scope>
    <source>
        <strain evidence="2 3">MSMB1302</strain>
    </source>
</reference>
<feature type="compositionally biased region" description="Polar residues" evidence="1">
    <location>
        <begin position="34"/>
        <end position="49"/>
    </location>
</feature>
<dbReference type="AlphaFoldDB" id="A0A103ZGT9"/>
<dbReference type="Proteomes" id="UP000069001">
    <property type="component" value="Unassembled WGS sequence"/>
</dbReference>
<evidence type="ECO:0008006" key="4">
    <source>
        <dbReference type="Google" id="ProtNLM"/>
    </source>
</evidence>
<protein>
    <recommendedName>
        <fullName evidence="4">Tetratricopeptide repeat protein</fullName>
    </recommendedName>
</protein>
<name>A0A103ZGT9_BURCE</name>
<proteinExistence type="predicted"/>
<organism evidence="2 3">
    <name type="scientific">Burkholderia cepacia</name>
    <name type="common">Pseudomonas cepacia</name>
    <dbReference type="NCBI Taxonomy" id="292"/>
    <lineage>
        <taxon>Bacteria</taxon>
        <taxon>Pseudomonadati</taxon>
        <taxon>Pseudomonadota</taxon>
        <taxon>Betaproteobacteria</taxon>
        <taxon>Burkholderiales</taxon>
        <taxon>Burkholderiaceae</taxon>
        <taxon>Burkholderia</taxon>
        <taxon>Burkholderia cepacia complex</taxon>
    </lineage>
</organism>
<evidence type="ECO:0000256" key="1">
    <source>
        <dbReference type="SAM" id="MobiDB-lite"/>
    </source>
</evidence>
<evidence type="ECO:0000313" key="2">
    <source>
        <dbReference type="EMBL" id="KVK79805.1"/>
    </source>
</evidence>
<sequence>MKNEIVTPDDANGEAAHGLRLLISYRDSEMEKSMTPSANTTTNAHSNIDMTAPPLTGQPLDTLMNRLEADLEESDSSRESDLAARLRAQPLRADSLDAIARLHTLWMHAGDPAAARAVLDNDGAGVHDAAPPDARPDIRMQLALYRLQVARHLGENDAVTHAIGQMHDVLRTSPTLDADRFVRARILDTLEYDHAEHALDAIELRHALNRAIAERAPFRAWDEANRQCLRAWALRRLDRDDDARAAAEAAVAAMASAAADQDIDADDWLRIGRAMIEIAPLQFDTIRQAVESRIADWALPPRREAEVRLARLAARAAHAQGDLAGALARCEMARHSLEPDGGDDFIEYELPWLLEAGRFDDAGRRAFFHVYQIESSMLDRVGQIIHARLAEPTDTSVWWPLCAMRAAGFAPTLERLVELGAESPDALAARSPTHGEIFAALGSLEGDALRYAIADAARAVALRRAPGHPWIARLAAVYDGETGRIDATTQAARLLAAAQEGEMYDNRTAFVLTQARIRALGVAAAMKLPPPSLRSGLWSYVFSGTVEDHAEEAIDALPAAEQAPVRADLERLRTAAYEQGRACMERFFETGTGHPYDACAHLYSMLCNNLAILYRGEERYDEALVLHRNGIAASSFAEHYDGVRYVLACQGKDEEMLEAAEQLWHYAAEYGYSRHEPNWYVRDVVRALYRVDRCNELPIWLERLVGWQREHDQLDGRLPDEALVARLVFAAHMAESHPDQASALYDAARAQADASRDLDVLLRTADAAYELGRRPDVKYFYERVLAGNRHAAEPLDLKVDVIERRISEAGAAPAAPGPTTAAQGKRWWKFWQ</sequence>
<gene>
    <name evidence="2" type="ORF">WS90_18605</name>
</gene>